<reference evidence="2" key="1">
    <citation type="journal article" date="2019" name="Int. J. Syst. Evol. Microbiol.">
        <title>The Global Catalogue of Microorganisms (GCM) 10K type strain sequencing project: providing services to taxonomists for standard genome sequencing and annotation.</title>
        <authorList>
            <consortium name="The Broad Institute Genomics Platform"/>
            <consortium name="The Broad Institute Genome Sequencing Center for Infectious Disease"/>
            <person name="Wu L."/>
            <person name="Ma J."/>
        </authorList>
    </citation>
    <scope>NUCLEOTIDE SEQUENCE [LARGE SCALE GENOMIC DNA]</scope>
    <source>
        <strain evidence="2">CGMCC 4.1622</strain>
    </source>
</reference>
<dbReference type="Proteomes" id="UP001596066">
    <property type="component" value="Unassembled WGS sequence"/>
</dbReference>
<evidence type="ECO:0000313" key="1">
    <source>
        <dbReference type="EMBL" id="MFC5641362.1"/>
    </source>
</evidence>
<sequence>MIGDTMQPATAPVAVEADKYIARLGAQMAEAWGQTQAELALAREENAARAVRESEQAQRIAELEATVAELQAASTRP</sequence>
<organism evidence="1 2">
    <name type="scientific">Kitasatospora cinereorecta</name>
    <dbReference type="NCBI Taxonomy" id="285560"/>
    <lineage>
        <taxon>Bacteria</taxon>
        <taxon>Bacillati</taxon>
        <taxon>Actinomycetota</taxon>
        <taxon>Actinomycetes</taxon>
        <taxon>Kitasatosporales</taxon>
        <taxon>Streptomycetaceae</taxon>
        <taxon>Kitasatospora</taxon>
    </lineage>
</organism>
<protein>
    <submittedName>
        <fullName evidence="1">Uncharacterized protein</fullName>
    </submittedName>
</protein>
<evidence type="ECO:0000313" key="2">
    <source>
        <dbReference type="Proteomes" id="UP001596066"/>
    </source>
</evidence>
<keyword evidence="2" id="KW-1185">Reference proteome</keyword>
<name>A0ABW0V6Q4_9ACTN</name>
<dbReference type="RefSeq" id="WP_346143423.1">
    <property type="nucleotide sequence ID" value="NZ_BAAAUA010000013.1"/>
</dbReference>
<accession>A0ABW0V6Q4</accession>
<comment type="caution">
    <text evidence="1">The sequence shown here is derived from an EMBL/GenBank/DDBJ whole genome shotgun (WGS) entry which is preliminary data.</text>
</comment>
<gene>
    <name evidence="1" type="ORF">ACFPZF_08300</name>
</gene>
<proteinExistence type="predicted"/>
<dbReference type="EMBL" id="JBHSOC010000011">
    <property type="protein sequence ID" value="MFC5641362.1"/>
    <property type="molecule type" value="Genomic_DNA"/>
</dbReference>